<evidence type="ECO:0000313" key="2">
    <source>
        <dbReference type="EnsemblMetazoa" id="ENSAATROPP006490"/>
    </source>
</evidence>
<keyword evidence="3" id="KW-1185">Reference proteome</keyword>
<name>A0AAG5D6H8_ANOAO</name>
<evidence type="ECO:0000313" key="3">
    <source>
        <dbReference type="Proteomes" id="UP000075880"/>
    </source>
</evidence>
<feature type="transmembrane region" description="Helical" evidence="1">
    <location>
        <begin position="6"/>
        <end position="25"/>
    </location>
</feature>
<dbReference type="AlphaFoldDB" id="A0AAG5D6H8"/>
<accession>A0AAG5D6H8</accession>
<dbReference type="Proteomes" id="UP000075880">
    <property type="component" value="Unassembled WGS sequence"/>
</dbReference>
<organism evidence="2 3">
    <name type="scientific">Anopheles atroparvus</name>
    <name type="common">European mosquito</name>
    <dbReference type="NCBI Taxonomy" id="41427"/>
    <lineage>
        <taxon>Eukaryota</taxon>
        <taxon>Metazoa</taxon>
        <taxon>Ecdysozoa</taxon>
        <taxon>Arthropoda</taxon>
        <taxon>Hexapoda</taxon>
        <taxon>Insecta</taxon>
        <taxon>Pterygota</taxon>
        <taxon>Neoptera</taxon>
        <taxon>Endopterygota</taxon>
        <taxon>Diptera</taxon>
        <taxon>Nematocera</taxon>
        <taxon>Culicoidea</taxon>
        <taxon>Culicidae</taxon>
        <taxon>Anophelinae</taxon>
        <taxon>Anopheles</taxon>
    </lineage>
</organism>
<evidence type="ECO:0000256" key="1">
    <source>
        <dbReference type="SAM" id="Phobius"/>
    </source>
</evidence>
<proteinExistence type="predicted"/>
<dbReference type="EnsemblMetazoa" id="ENSAATROPT007256">
    <property type="protein sequence ID" value="ENSAATROPP006490"/>
    <property type="gene ID" value="ENSAATROPG005914"/>
</dbReference>
<sequence length="226" mass="22582">MRTVYTVYFLMAVAFLTGIVIAGVFHINKQRAQSGGPKEPEVAVRSKRQLLQILRYPEFGAFPNFFGQRGFGQRDFGQGGGFSGAAASANAVAQGAGGDGGFSGSNAAANSLSQNFGGFGFSSSNANANAFGQGFGPGGFGSSAANAQAQSFQSDGPFGSFGASASNAASQGFSAGPGGLGGSAGISGSQTYKLPGNRQISLAYSNGFSLANGNPSLSNGFSVTQS</sequence>
<protein>
    <submittedName>
        <fullName evidence="2">Uncharacterized protein</fullName>
    </submittedName>
</protein>
<keyword evidence="1" id="KW-0472">Membrane</keyword>
<reference evidence="2" key="1">
    <citation type="submission" date="2024-04" db="UniProtKB">
        <authorList>
            <consortium name="EnsemblMetazoa"/>
        </authorList>
    </citation>
    <scope>IDENTIFICATION</scope>
    <source>
        <strain evidence="2">EBRO</strain>
    </source>
</reference>
<keyword evidence="1" id="KW-1133">Transmembrane helix</keyword>
<keyword evidence="1" id="KW-0812">Transmembrane</keyword>